<dbReference type="InterPro" id="IPR012340">
    <property type="entry name" value="NA-bd_OB-fold"/>
</dbReference>
<keyword evidence="7" id="KW-0539">Nucleus</keyword>
<dbReference type="SUPFAM" id="SSF50249">
    <property type="entry name" value="Nucleic acid-binding proteins"/>
    <property type="match status" value="1"/>
</dbReference>
<keyword evidence="3 9" id="KW-0436">Ligase</keyword>
<comment type="similarity">
    <text evidence="2 10">Belongs to the ATP-dependent DNA ligase family.</text>
</comment>
<dbReference type="GO" id="GO:0006281">
    <property type="term" value="P:DNA repair"/>
    <property type="evidence" value="ECO:0007669"/>
    <property type="project" value="UniProtKB-KW"/>
</dbReference>
<evidence type="ECO:0000256" key="1">
    <source>
        <dbReference type="ARBA" id="ARBA00004123"/>
    </source>
</evidence>
<evidence type="ECO:0000313" key="13">
    <source>
        <dbReference type="EMBL" id="KAH8990503.1"/>
    </source>
</evidence>
<organism evidence="13 14">
    <name type="scientific">Lactarius akahatsu</name>
    <dbReference type="NCBI Taxonomy" id="416441"/>
    <lineage>
        <taxon>Eukaryota</taxon>
        <taxon>Fungi</taxon>
        <taxon>Dikarya</taxon>
        <taxon>Basidiomycota</taxon>
        <taxon>Agaricomycotina</taxon>
        <taxon>Agaricomycetes</taxon>
        <taxon>Russulales</taxon>
        <taxon>Russulaceae</taxon>
        <taxon>Lactarius</taxon>
    </lineage>
</organism>
<evidence type="ECO:0000256" key="10">
    <source>
        <dbReference type="RuleBase" id="RU004196"/>
    </source>
</evidence>
<dbReference type="InterPro" id="IPR016059">
    <property type="entry name" value="DNA_ligase_ATP-dep_CS"/>
</dbReference>
<comment type="catalytic activity">
    <reaction evidence="8 9">
        <text>ATP + (deoxyribonucleotide)n-3'-hydroxyl + 5'-phospho-(deoxyribonucleotide)m = (deoxyribonucleotide)n+m + AMP + diphosphate.</text>
        <dbReference type="EC" id="6.5.1.1"/>
    </reaction>
</comment>
<evidence type="ECO:0000259" key="12">
    <source>
        <dbReference type="PROSITE" id="PS50160"/>
    </source>
</evidence>
<keyword evidence="4" id="KW-0235">DNA replication</keyword>
<protein>
    <recommendedName>
        <fullName evidence="9">DNA ligase</fullName>
        <ecNumber evidence="9">6.5.1.1</ecNumber>
    </recommendedName>
</protein>
<dbReference type="InterPro" id="IPR012309">
    <property type="entry name" value="DNA_ligase_ATP-dep_C"/>
</dbReference>
<dbReference type="PROSITE" id="PS50160">
    <property type="entry name" value="DNA_LIGASE_A3"/>
    <property type="match status" value="1"/>
</dbReference>
<evidence type="ECO:0000256" key="5">
    <source>
        <dbReference type="ARBA" id="ARBA00022741"/>
    </source>
</evidence>
<dbReference type="Pfam" id="PF04675">
    <property type="entry name" value="DNA_ligase_A_N"/>
    <property type="match status" value="1"/>
</dbReference>
<keyword evidence="9" id="KW-0233">DNA recombination</keyword>
<dbReference type="GO" id="GO:0003910">
    <property type="term" value="F:DNA ligase (ATP) activity"/>
    <property type="evidence" value="ECO:0007669"/>
    <property type="project" value="UniProtKB-EC"/>
</dbReference>
<dbReference type="FunFam" id="3.30.470.30:FF:000002">
    <property type="entry name" value="DNA ligase"/>
    <property type="match status" value="1"/>
</dbReference>
<dbReference type="FunFam" id="2.40.50.140:FF:000062">
    <property type="entry name" value="DNA ligase"/>
    <property type="match status" value="1"/>
</dbReference>
<name>A0AAD4LIA0_9AGAM</name>
<comment type="subcellular location">
    <subcellularLocation>
        <location evidence="1">Nucleus</location>
    </subcellularLocation>
</comment>
<comment type="caution">
    <text evidence="13">The sequence shown here is derived from an EMBL/GenBank/DDBJ whole genome shotgun (WGS) entry which is preliminary data.</text>
</comment>
<evidence type="ECO:0000256" key="3">
    <source>
        <dbReference type="ARBA" id="ARBA00022598"/>
    </source>
</evidence>
<dbReference type="GO" id="GO:0006273">
    <property type="term" value="P:lagging strand elongation"/>
    <property type="evidence" value="ECO:0007669"/>
    <property type="project" value="TreeGrafter"/>
</dbReference>
<dbReference type="InterPro" id="IPR036599">
    <property type="entry name" value="DNA_ligase_N_sf"/>
</dbReference>
<feature type="compositionally biased region" description="Acidic residues" evidence="11">
    <location>
        <begin position="833"/>
        <end position="845"/>
    </location>
</feature>
<feature type="domain" description="ATP-dependent DNA ligase family profile" evidence="12">
    <location>
        <begin position="526"/>
        <end position="691"/>
    </location>
</feature>
<keyword evidence="9" id="KW-0227">DNA damage</keyword>
<dbReference type="Gene3D" id="2.40.50.140">
    <property type="entry name" value="Nucleic acid-binding proteins"/>
    <property type="match status" value="1"/>
</dbReference>
<keyword evidence="9" id="KW-0234">DNA repair</keyword>
<feature type="compositionally biased region" description="Polar residues" evidence="11">
    <location>
        <begin position="28"/>
        <end position="47"/>
    </location>
</feature>
<evidence type="ECO:0000256" key="4">
    <source>
        <dbReference type="ARBA" id="ARBA00022705"/>
    </source>
</evidence>
<keyword evidence="6 9" id="KW-0067">ATP-binding</keyword>
<dbReference type="GO" id="GO:0003677">
    <property type="term" value="F:DNA binding"/>
    <property type="evidence" value="ECO:0007669"/>
    <property type="project" value="InterPro"/>
</dbReference>
<evidence type="ECO:0000256" key="7">
    <source>
        <dbReference type="ARBA" id="ARBA00023242"/>
    </source>
</evidence>
<dbReference type="Gene3D" id="3.30.470.30">
    <property type="entry name" value="DNA ligase/mRNA capping enzyme"/>
    <property type="match status" value="1"/>
</dbReference>
<feature type="region of interest" description="Disordered" evidence="11">
    <location>
        <begin position="814"/>
        <end position="845"/>
    </location>
</feature>
<dbReference type="InterPro" id="IPR012310">
    <property type="entry name" value="DNA_ligase_ATP-dep_cent"/>
</dbReference>
<dbReference type="SUPFAM" id="SSF56091">
    <property type="entry name" value="DNA ligase/mRNA capping enzyme, catalytic domain"/>
    <property type="match status" value="1"/>
</dbReference>
<accession>A0AAD4LIA0</accession>
<dbReference type="GO" id="GO:0006310">
    <property type="term" value="P:DNA recombination"/>
    <property type="evidence" value="ECO:0007669"/>
    <property type="project" value="UniProtKB-KW"/>
</dbReference>
<evidence type="ECO:0000256" key="9">
    <source>
        <dbReference type="RuleBase" id="RU000617"/>
    </source>
</evidence>
<gene>
    <name evidence="13" type="ORF">EDB92DRAFT_1864123</name>
</gene>
<dbReference type="PANTHER" id="PTHR45674">
    <property type="entry name" value="DNA LIGASE 1/3 FAMILY MEMBER"/>
    <property type="match status" value="1"/>
</dbReference>
<reference evidence="13" key="1">
    <citation type="submission" date="2022-01" db="EMBL/GenBank/DDBJ databases">
        <title>Comparative genomics reveals a dynamic genome evolution in the ectomycorrhizal milk-cap (Lactarius) mushrooms.</title>
        <authorList>
            <consortium name="DOE Joint Genome Institute"/>
            <person name="Lebreton A."/>
            <person name="Tang N."/>
            <person name="Kuo A."/>
            <person name="LaButti K."/>
            <person name="Drula E."/>
            <person name="Barry K."/>
            <person name="Clum A."/>
            <person name="Lipzen A."/>
            <person name="Mousain D."/>
            <person name="Ng V."/>
            <person name="Wang R."/>
            <person name="Wang X."/>
            <person name="Dai Y."/>
            <person name="Henrissat B."/>
            <person name="Grigoriev I.V."/>
            <person name="Guerin-Laguette A."/>
            <person name="Yu F."/>
            <person name="Martin F.M."/>
        </authorList>
    </citation>
    <scope>NUCLEOTIDE SEQUENCE</scope>
    <source>
        <strain evidence="13">QP</strain>
    </source>
</reference>
<dbReference type="InterPro" id="IPR012308">
    <property type="entry name" value="DNA_ligase_ATP-dep_N"/>
</dbReference>
<dbReference type="CDD" id="cd07900">
    <property type="entry name" value="Adenylation_DNA_ligase_I_Euk"/>
    <property type="match status" value="1"/>
</dbReference>
<dbReference type="InterPro" id="IPR050191">
    <property type="entry name" value="ATP-dep_DNA_ligase"/>
</dbReference>
<dbReference type="NCBIfam" id="TIGR00574">
    <property type="entry name" value="dnl1"/>
    <property type="match status" value="1"/>
</dbReference>
<dbReference type="AlphaFoldDB" id="A0AAD4LIA0"/>
<dbReference type="GO" id="GO:0005524">
    <property type="term" value="F:ATP binding"/>
    <property type="evidence" value="ECO:0007669"/>
    <property type="project" value="UniProtKB-KW"/>
</dbReference>
<evidence type="ECO:0000313" key="14">
    <source>
        <dbReference type="Proteomes" id="UP001201163"/>
    </source>
</evidence>
<dbReference type="GO" id="GO:0005634">
    <property type="term" value="C:nucleus"/>
    <property type="evidence" value="ECO:0007669"/>
    <property type="project" value="UniProtKB-SubCell"/>
</dbReference>
<dbReference type="Pfam" id="PF01068">
    <property type="entry name" value="DNA_ligase_A_M"/>
    <property type="match status" value="1"/>
</dbReference>
<dbReference type="Gene3D" id="1.10.3260.10">
    <property type="entry name" value="DNA ligase, ATP-dependent, N-terminal domain"/>
    <property type="match status" value="1"/>
</dbReference>
<keyword evidence="5 9" id="KW-0547">Nucleotide-binding</keyword>
<dbReference type="EC" id="6.5.1.1" evidence="9"/>
<evidence type="ECO:0000256" key="2">
    <source>
        <dbReference type="ARBA" id="ARBA00007572"/>
    </source>
</evidence>
<evidence type="ECO:0000256" key="6">
    <source>
        <dbReference type="ARBA" id="ARBA00022840"/>
    </source>
</evidence>
<dbReference type="EMBL" id="JAKELL010000030">
    <property type="protein sequence ID" value="KAH8990503.1"/>
    <property type="molecule type" value="Genomic_DNA"/>
</dbReference>
<feature type="region of interest" description="Disordered" evidence="11">
    <location>
        <begin position="1"/>
        <end position="67"/>
    </location>
</feature>
<evidence type="ECO:0000256" key="11">
    <source>
        <dbReference type="SAM" id="MobiDB-lite"/>
    </source>
</evidence>
<evidence type="ECO:0000256" key="8">
    <source>
        <dbReference type="ARBA" id="ARBA00034003"/>
    </source>
</evidence>
<keyword evidence="14" id="KW-1185">Reference proteome</keyword>
<feature type="compositionally biased region" description="Low complexity" evidence="11">
    <location>
        <begin position="54"/>
        <end position="65"/>
    </location>
</feature>
<dbReference type="CDD" id="cd07969">
    <property type="entry name" value="OBF_DNA_ligase_I"/>
    <property type="match status" value="1"/>
</dbReference>
<dbReference type="Proteomes" id="UP001201163">
    <property type="component" value="Unassembled WGS sequence"/>
</dbReference>
<dbReference type="PANTHER" id="PTHR45674:SF9">
    <property type="entry name" value="DNA LIGASE 3"/>
    <property type="match status" value="1"/>
</dbReference>
<dbReference type="PROSITE" id="PS00697">
    <property type="entry name" value="DNA_LIGASE_A1"/>
    <property type="match status" value="1"/>
</dbReference>
<dbReference type="SUPFAM" id="SSF117018">
    <property type="entry name" value="ATP-dependent DNA ligase DNA-binding domain"/>
    <property type="match status" value="1"/>
</dbReference>
<proteinExistence type="inferred from homology"/>
<dbReference type="Pfam" id="PF04679">
    <property type="entry name" value="DNA_ligase_A_C"/>
    <property type="match status" value="1"/>
</dbReference>
<feature type="compositionally biased region" description="Basic residues" evidence="11">
    <location>
        <begin position="15"/>
        <end position="25"/>
    </location>
</feature>
<sequence>MSKRLLPPARDSPTKRARSQPRRRRPSDQTSIDSFFKSPSSVVNTASAEPLFPASPSQPRPSQAPILNGKATAPAIIDVDLSSDPEDVQEIPAVIECSTSGPAKPVAVDNSPPQYPTLSVEPTSFVFDTCVWPTTTRAPYSFLAHALCTLSGTRSRIVILNTLTNALRTIVRYDPPSLLPSLYLLSNSFVPQYVQLELGLGPSVISKAIQHVSGITPMALKRLYNQTGDPGDVAFLAKCSIRTLVPHAPLTIQGIYDALLDIAHVKGKGAVSRKQGMVEKLLVAAKGEEIRYLVRTFSQHIRVGATRTSVLTALARALVLTPTATAANSESDSSYTAHTELIAQVRRAIETSSKKGEDKFKAHLLEKFTTAEALLKKVFVQHPNYNDIIAAILETGLDGLAERVPLTVGIPLQPALGSPMRSLDDVYERIGSQPFTAEFKYDGQRVQIHAVKVGDGKHSVNLFSRHLEDMTEKYPDVVYLVHHFFATSQEMSSFIVDAEIVAIDISGDSLKSFQELSNRHRKDVRLHEIKVSVCVYAFDLMYLNGQSLLKKPFRSRRELLRTYFSAVRPDQTGAARFDHVESCESEEGRGAIEEFWSRAVDSRCEGLMIKLLDHGEVLEATRPKTDTSRKQSLPATYEPGKITPENISLVEAKKDYVAGLGDTLDVVPIGAWHGNGRKAQWWSPVLLAIRDTSSDMFVAVCKCMSGFSDSFYRSMKDRYSEDSENCSKLPLWGDVEAGGYSPSVYFRPHEVWEIRGADVTLSPVSVAAKGLVSENRGLSLRFPRFVRIREDKSVEDASSTEFLAGMYREQQGRGMVQGSTDGGQLVDPALTDAELDDDCEEVELD</sequence>
<dbReference type="InterPro" id="IPR000977">
    <property type="entry name" value="DNA_ligase_ATP-dep"/>
</dbReference>
<dbReference type="GO" id="GO:0071897">
    <property type="term" value="P:DNA biosynthetic process"/>
    <property type="evidence" value="ECO:0007669"/>
    <property type="project" value="InterPro"/>
</dbReference>